<evidence type="ECO:0000313" key="2">
    <source>
        <dbReference type="Proteomes" id="UP000236551"/>
    </source>
</evidence>
<keyword evidence="1" id="KW-0614">Plasmid</keyword>
<reference evidence="1 2" key="1">
    <citation type="submission" date="2017-11" db="EMBL/GenBank/DDBJ databases">
        <title>Escherichia coli CV839-15 Genome sequencing and assembly.</title>
        <authorList>
            <person name="Li Z."/>
            <person name="Song N."/>
            <person name="Li W."/>
            <person name="Philip H.R."/>
            <person name="Bu Z."/>
            <person name="Siguo L."/>
        </authorList>
    </citation>
    <scope>NUCLEOTIDE SEQUENCE [LARGE SCALE GENOMIC DNA]</scope>
    <source>
        <strain evidence="1 2">CV839-15</strain>
        <plasmid evidence="2">Plasmid pcv839-15-p1</plasmid>
    </source>
</reference>
<name>A0A2H4TKC2_ECOLX</name>
<dbReference type="AlphaFoldDB" id="A0A2H4TKC2"/>
<evidence type="ECO:0000313" key="1">
    <source>
        <dbReference type="EMBL" id="ATZ29979.1"/>
    </source>
</evidence>
<sequence length="76" mass="8608">MNINAGHEITSKARIIHQIQLIRGITVYCCTSAYFWEKIMIVACLSTYHFTATKPCAQHGIFCPESFPKLTDMVTI</sequence>
<proteinExistence type="predicted"/>
<gene>
    <name evidence="1" type="ORF">CV83915_1p0107</name>
</gene>
<protein>
    <submittedName>
        <fullName evidence="1">Uncharacterized protein</fullName>
    </submittedName>
</protein>
<geneLocation type="plasmid" evidence="2">
    <name>pcv839-15-p1</name>
</geneLocation>
<dbReference type="EMBL" id="CP024975">
    <property type="protein sequence ID" value="ATZ29979.1"/>
    <property type="molecule type" value="Genomic_DNA"/>
</dbReference>
<accession>A0A2H4TKC2</accession>
<dbReference type="Proteomes" id="UP000236551">
    <property type="component" value="Plasmid pCV839-15-p1"/>
</dbReference>
<organism evidence="1 2">
    <name type="scientific">Escherichia coli</name>
    <dbReference type="NCBI Taxonomy" id="562"/>
    <lineage>
        <taxon>Bacteria</taxon>
        <taxon>Pseudomonadati</taxon>
        <taxon>Pseudomonadota</taxon>
        <taxon>Gammaproteobacteria</taxon>
        <taxon>Enterobacterales</taxon>
        <taxon>Enterobacteriaceae</taxon>
        <taxon>Escherichia</taxon>
    </lineage>
</organism>